<comment type="caution">
    <text evidence="1">The sequence shown here is derived from an EMBL/GenBank/DDBJ whole genome shotgun (WGS) entry which is preliminary data.</text>
</comment>
<reference evidence="1 2" key="1">
    <citation type="submission" date="2017-03" db="EMBL/GenBank/DDBJ databases">
        <title>Genome of the blue death feigning beetle - Asbolus verrucosus.</title>
        <authorList>
            <person name="Rider S.D."/>
        </authorList>
    </citation>
    <scope>NUCLEOTIDE SEQUENCE [LARGE SCALE GENOMIC DNA]</scope>
    <source>
        <strain evidence="1">Butters</strain>
        <tissue evidence="1">Head and leg muscle</tissue>
    </source>
</reference>
<gene>
    <name evidence="1" type="ORF">BDFB_013290</name>
</gene>
<keyword evidence="2" id="KW-1185">Reference proteome</keyword>
<protein>
    <recommendedName>
        <fullName evidence="3">DDE 3 domain containing protein</fullName>
    </recommendedName>
</protein>
<name>A0A482VBP7_ASBVE</name>
<proteinExistence type="predicted"/>
<dbReference type="Proteomes" id="UP000292052">
    <property type="component" value="Unassembled WGS sequence"/>
</dbReference>
<accession>A0A482VBP7</accession>
<feature type="non-terminal residue" evidence="1">
    <location>
        <position position="64"/>
    </location>
</feature>
<evidence type="ECO:0000313" key="2">
    <source>
        <dbReference type="Proteomes" id="UP000292052"/>
    </source>
</evidence>
<dbReference type="EMBL" id="QDEB01117737">
    <property type="protein sequence ID" value="RZB40571.1"/>
    <property type="molecule type" value="Genomic_DNA"/>
</dbReference>
<sequence>MRPNSTYLDILILKMHPEEILLTGINQLHDKELEFGYLQQDEATSHSAPNTLNQIHQYFGQRII</sequence>
<evidence type="ECO:0000313" key="1">
    <source>
        <dbReference type="EMBL" id="RZB40571.1"/>
    </source>
</evidence>
<dbReference type="AlphaFoldDB" id="A0A482VBP7"/>
<organism evidence="1 2">
    <name type="scientific">Asbolus verrucosus</name>
    <name type="common">Desert ironclad beetle</name>
    <dbReference type="NCBI Taxonomy" id="1661398"/>
    <lineage>
        <taxon>Eukaryota</taxon>
        <taxon>Metazoa</taxon>
        <taxon>Ecdysozoa</taxon>
        <taxon>Arthropoda</taxon>
        <taxon>Hexapoda</taxon>
        <taxon>Insecta</taxon>
        <taxon>Pterygota</taxon>
        <taxon>Neoptera</taxon>
        <taxon>Endopterygota</taxon>
        <taxon>Coleoptera</taxon>
        <taxon>Polyphaga</taxon>
        <taxon>Cucujiformia</taxon>
        <taxon>Tenebrionidae</taxon>
        <taxon>Pimeliinae</taxon>
        <taxon>Asbolus</taxon>
    </lineage>
</organism>
<evidence type="ECO:0008006" key="3">
    <source>
        <dbReference type="Google" id="ProtNLM"/>
    </source>
</evidence>